<evidence type="ECO:0000313" key="2">
    <source>
        <dbReference type="EMBL" id="NEK87329.1"/>
    </source>
</evidence>
<protein>
    <submittedName>
        <fullName evidence="2">NAD(P)-binding protein</fullName>
    </submittedName>
</protein>
<dbReference type="InterPro" id="IPR053212">
    <property type="entry name" value="DHP_3-monooxygenase"/>
</dbReference>
<dbReference type="SUPFAM" id="SSF51905">
    <property type="entry name" value="FAD/NAD(P)-binding domain"/>
    <property type="match status" value="1"/>
</dbReference>
<dbReference type="SUPFAM" id="SSF54373">
    <property type="entry name" value="FAD-linked reductases, C-terminal domain"/>
    <property type="match status" value="1"/>
</dbReference>
<name>A0A6L9W6A6_9ACTN</name>
<proteinExistence type="predicted"/>
<organism evidence="2 3">
    <name type="scientific">Blastococcus saxobsidens</name>
    <dbReference type="NCBI Taxonomy" id="138336"/>
    <lineage>
        <taxon>Bacteria</taxon>
        <taxon>Bacillati</taxon>
        <taxon>Actinomycetota</taxon>
        <taxon>Actinomycetes</taxon>
        <taxon>Geodermatophilales</taxon>
        <taxon>Geodermatophilaceae</taxon>
        <taxon>Blastococcus</taxon>
    </lineage>
</organism>
<dbReference type="InterPro" id="IPR036188">
    <property type="entry name" value="FAD/NAD-bd_sf"/>
</dbReference>
<reference evidence="2 3" key="1">
    <citation type="submission" date="2019-12" db="EMBL/GenBank/DDBJ databases">
        <title>the WGS of Blastococcus saxobsidens 67B17.</title>
        <authorList>
            <person name="Jiang Z."/>
        </authorList>
    </citation>
    <scope>NUCLEOTIDE SEQUENCE [LARGE SCALE GENOMIC DNA]</scope>
    <source>
        <strain evidence="2 3">67B17</strain>
    </source>
</reference>
<accession>A0A6L9W6A6</accession>
<sequence>MTGRPGDTRIAVVGGSIAGLTAAGLLRDAGYEVDVYERSPGPLSGLGTGIVVQPELVRFLLERTGTTLDDISVPSSSVKYVNAASGAMIGQTDVGWRFTSYNALYHRLLGHFGRERYHFSCNLERVVDDGDQVELFFSSGEVARADLVVLADGGASAGRRQLTGVTPEYAGYVTWRGVAELDALSSRTLDFFDDAFSYGLLEDGHLIAYPIPVVDAEGRVRRGLNYQWYRNVAAGPELDALMTDRNGVRRPTSVHHHDLHPDVLAGFEESARHRLDDMFAELLLAAREPFVTVIADAEVPRMRIGRCLLIGDAAITPRPHAAAGGAKACADAWALVDALTGAGDDLDGALSRWETHQLAVGRAYLRKVRRMAEVLQHGGPFPPGDPAYRFGLPAVTTV</sequence>
<dbReference type="PANTHER" id="PTHR47469:SF2">
    <property type="entry name" value="OS06G0597600 PROTEIN"/>
    <property type="match status" value="1"/>
</dbReference>
<dbReference type="Proteomes" id="UP000479241">
    <property type="component" value="Unassembled WGS sequence"/>
</dbReference>
<evidence type="ECO:0000259" key="1">
    <source>
        <dbReference type="Pfam" id="PF22607"/>
    </source>
</evidence>
<feature type="domain" description="2,6-dihydroxypyridine 3-monooxygenase substrate binding" evidence="1">
    <location>
        <begin position="169"/>
        <end position="296"/>
    </location>
</feature>
<dbReference type="AlphaFoldDB" id="A0A6L9W6A6"/>
<dbReference type="EMBL" id="JAAGWG010000030">
    <property type="protein sequence ID" value="NEK87329.1"/>
    <property type="molecule type" value="Genomic_DNA"/>
</dbReference>
<dbReference type="Pfam" id="PF13450">
    <property type="entry name" value="NAD_binding_8"/>
    <property type="match status" value="1"/>
</dbReference>
<dbReference type="PRINTS" id="PR00420">
    <property type="entry name" value="RNGMNOXGNASE"/>
</dbReference>
<dbReference type="PANTHER" id="PTHR47469">
    <property type="entry name" value="MONOOXYGENASE-LIKE"/>
    <property type="match status" value="1"/>
</dbReference>
<gene>
    <name evidence="2" type="ORF">GCU60_16430</name>
</gene>
<dbReference type="Pfam" id="PF22607">
    <property type="entry name" value="FAD_binding-like"/>
    <property type="match status" value="1"/>
</dbReference>
<dbReference type="InterPro" id="IPR054707">
    <property type="entry name" value="DhpH_subs-bd"/>
</dbReference>
<dbReference type="NCBIfam" id="NF005566">
    <property type="entry name" value="PRK07236.1"/>
    <property type="match status" value="1"/>
</dbReference>
<dbReference type="Gene3D" id="3.50.50.60">
    <property type="entry name" value="FAD/NAD(P)-binding domain"/>
    <property type="match status" value="2"/>
</dbReference>
<comment type="caution">
    <text evidence="2">The sequence shown here is derived from an EMBL/GenBank/DDBJ whole genome shotgun (WGS) entry which is preliminary data.</text>
</comment>
<evidence type="ECO:0000313" key="3">
    <source>
        <dbReference type="Proteomes" id="UP000479241"/>
    </source>
</evidence>